<proteinExistence type="predicted"/>
<accession>A0A4D9DRC4</accession>
<sequence length="116" mass="13347">MVRRPSLVSRSSSVLEEDRPPTTVIIHFITAFIVYVQYPVGGSKELCLCSVCVKPHSCINCIVHLDLKKAYVQNNIFVPNRLQRLFLSVIFGIRRHLQLMLVKLRFVFLNKGWSFG</sequence>
<name>A0A4D9DRC4_9SAUR</name>
<reference evidence="1 2" key="2">
    <citation type="submission" date="2019-04" db="EMBL/GenBank/DDBJ databases">
        <title>The genome sequence of big-headed turtle.</title>
        <authorList>
            <person name="Gong S."/>
        </authorList>
    </citation>
    <scope>NUCLEOTIDE SEQUENCE [LARGE SCALE GENOMIC DNA]</scope>
    <source>
        <strain evidence="1">DO16091913</strain>
        <tissue evidence="1">Muscle</tissue>
    </source>
</reference>
<dbReference type="Proteomes" id="UP000297703">
    <property type="component" value="Unassembled WGS sequence"/>
</dbReference>
<dbReference type="EMBL" id="QXTE01000325">
    <property type="protein sequence ID" value="TFJ99494.1"/>
    <property type="molecule type" value="Genomic_DNA"/>
</dbReference>
<protein>
    <submittedName>
        <fullName evidence="1">Serine/threonine-protein phosphatase 5</fullName>
    </submittedName>
</protein>
<evidence type="ECO:0000313" key="1">
    <source>
        <dbReference type="EMBL" id="TFJ99494.1"/>
    </source>
</evidence>
<evidence type="ECO:0000313" key="2">
    <source>
        <dbReference type="Proteomes" id="UP000297703"/>
    </source>
</evidence>
<organism evidence="1 2">
    <name type="scientific">Platysternon megacephalum</name>
    <name type="common">big-headed turtle</name>
    <dbReference type="NCBI Taxonomy" id="55544"/>
    <lineage>
        <taxon>Eukaryota</taxon>
        <taxon>Metazoa</taxon>
        <taxon>Chordata</taxon>
        <taxon>Craniata</taxon>
        <taxon>Vertebrata</taxon>
        <taxon>Euteleostomi</taxon>
        <taxon>Archelosauria</taxon>
        <taxon>Testudinata</taxon>
        <taxon>Testudines</taxon>
        <taxon>Cryptodira</taxon>
        <taxon>Durocryptodira</taxon>
        <taxon>Testudinoidea</taxon>
        <taxon>Platysternidae</taxon>
        <taxon>Platysternon</taxon>
    </lineage>
</organism>
<gene>
    <name evidence="1" type="ORF">DR999_PMT18473</name>
</gene>
<keyword evidence="2" id="KW-1185">Reference proteome</keyword>
<comment type="caution">
    <text evidence="1">The sequence shown here is derived from an EMBL/GenBank/DDBJ whole genome shotgun (WGS) entry which is preliminary data.</text>
</comment>
<reference evidence="1 2" key="1">
    <citation type="submission" date="2019-04" db="EMBL/GenBank/DDBJ databases">
        <title>Draft genome of the big-headed turtle Platysternon megacephalum.</title>
        <authorList>
            <person name="Gong S."/>
        </authorList>
    </citation>
    <scope>NUCLEOTIDE SEQUENCE [LARGE SCALE GENOMIC DNA]</scope>
    <source>
        <strain evidence="1">DO16091913</strain>
        <tissue evidence="1">Muscle</tissue>
    </source>
</reference>
<dbReference type="AlphaFoldDB" id="A0A4D9DRC4"/>